<dbReference type="Proteomes" id="UP001302812">
    <property type="component" value="Unassembled WGS sequence"/>
</dbReference>
<dbReference type="Pfam" id="PF16297">
    <property type="entry name" value="DUF4939"/>
    <property type="match status" value="1"/>
</dbReference>
<evidence type="ECO:0000313" key="3">
    <source>
        <dbReference type="Proteomes" id="UP001302812"/>
    </source>
</evidence>
<dbReference type="AlphaFoldDB" id="A0AAN6QCZ8"/>
<feature type="non-terminal residue" evidence="2">
    <location>
        <position position="1"/>
    </location>
</feature>
<evidence type="ECO:0000259" key="1">
    <source>
        <dbReference type="Pfam" id="PF16297"/>
    </source>
</evidence>
<feature type="domain" description="DUF4939" evidence="1">
    <location>
        <begin position="6"/>
        <end position="61"/>
    </location>
</feature>
<sequence>RAKLEAPPKYNGSKDELAGWLVQMQAYLTYYVDRFPNEAAKVAFAAHRLEGKALRWFEPTLKDFLENPDRADQEDFT</sequence>
<evidence type="ECO:0000313" key="2">
    <source>
        <dbReference type="EMBL" id="KAK4107898.1"/>
    </source>
</evidence>
<accession>A0AAN6QCZ8</accession>
<gene>
    <name evidence="2" type="ORF">N656DRAFT_679654</name>
</gene>
<reference evidence="2" key="1">
    <citation type="journal article" date="2023" name="Mol. Phylogenet. Evol.">
        <title>Genome-scale phylogeny and comparative genomics of the fungal order Sordariales.</title>
        <authorList>
            <person name="Hensen N."/>
            <person name="Bonometti L."/>
            <person name="Westerberg I."/>
            <person name="Brannstrom I.O."/>
            <person name="Guillou S."/>
            <person name="Cros-Aarteil S."/>
            <person name="Calhoun S."/>
            <person name="Haridas S."/>
            <person name="Kuo A."/>
            <person name="Mondo S."/>
            <person name="Pangilinan J."/>
            <person name="Riley R."/>
            <person name="LaButti K."/>
            <person name="Andreopoulos B."/>
            <person name="Lipzen A."/>
            <person name="Chen C."/>
            <person name="Yan M."/>
            <person name="Daum C."/>
            <person name="Ng V."/>
            <person name="Clum A."/>
            <person name="Steindorff A."/>
            <person name="Ohm R.A."/>
            <person name="Martin F."/>
            <person name="Silar P."/>
            <person name="Natvig D.O."/>
            <person name="Lalanne C."/>
            <person name="Gautier V."/>
            <person name="Ament-Velasquez S.L."/>
            <person name="Kruys A."/>
            <person name="Hutchinson M.I."/>
            <person name="Powell A.J."/>
            <person name="Barry K."/>
            <person name="Miller A.N."/>
            <person name="Grigoriev I.V."/>
            <person name="Debuchy R."/>
            <person name="Gladieux P."/>
            <person name="Hiltunen Thoren M."/>
            <person name="Johannesson H."/>
        </authorList>
    </citation>
    <scope>NUCLEOTIDE SEQUENCE</scope>
    <source>
        <strain evidence="2">CBS 508.74</strain>
    </source>
</reference>
<name>A0AAN6QCZ8_9PEZI</name>
<keyword evidence="3" id="KW-1185">Reference proteome</keyword>
<dbReference type="EMBL" id="MU853368">
    <property type="protein sequence ID" value="KAK4107898.1"/>
    <property type="molecule type" value="Genomic_DNA"/>
</dbReference>
<protein>
    <recommendedName>
        <fullName evidence="1">DUF4939 domain-containing protein</fullName>
    </recommendedName>
</protein>
<reference evidence="2" key="2">
    <citation type="submission" date="2023-05" db="EMBL/GenBank/DDBJ databases">
        <authorList>
            <consortium name="Lawrence Berkeley National Laboratory"/>
            <person name="Steindorff A."/>
            <person name="Hensen N."/>
            <person name="Bonometti L."/>
            <person name="Westerberg I."/>
            <person name="Brannstrom I.O."/>
            <person name="Guillou S."/>
            <person name="Cros-Aarteil S."/>
            <person name="Calhoun S."/>
            <person name="Haridas S."/>
            <person name="Kuo A."/>
            <person name="Mondo S."/>
            <person name="Pangilinan J."/>
            <person name="Riley R."/>
            <person name="Labutti K."/>
            <person name="Andreopoulos B."/>
            <person name="Lipzen A."/>
            <person name="Chen C."/>
            <person name="Yanf M."/>
            <person name="Daum C."/>
            <person name="Ng V."/>
            <person name="Clum A."/>
            <person name="Ohm R."/>
            <person name="Martin F."/>
            <person name="Silar P."/>
            <person name="Natvig D."/>
            <person name="Lalanne C."/>
            <person name="Gautier V."/>
            <person name="Ament-Velasquez S.L."/>
            <person name="Kruys A."/>
            <person name="Hutchinson M.I."/>
            <person name="Powell A.J."/>
            <person name="Barry K."/>
            <person name="Miller A.N."/>
            <person name="Grigoriev I.V."/>
            <person name="Debuchy R."/>
            <person name="Gladieux P."/>
            <person name="Thoren M.H."/>
            <person name="Johannesson H."/>
        </authorList>
    </citation>
    <scope>NUCLEOTIDE SEQUENCE</scope>
    <source>
        <strain evidence="2">CBS 508.74</strain>
    </source>
</reference>
<comment type="caution">
    <text evidence="2">The sequence shown here is derived from an EMBL/GenBank/DDBJ whole genome shotgun (WGS) entry which is preliminary data.</text>
</comment>
<dbReference type="InterPro" id="IPR032549">
    <property type="entry name" value="DUF4939"/>
</dbReference>
<dbReference type="GeneID" id="89934662"/>
<feature type="non-terminal residue" evidence="2">
    <location>
        <position position="77"/>
    </location>
</feature>
<proteinExistence type="predicted"/>
<dbReference type="RefSeq" id="XP_064665468.1">
    <property type="nucleotide sequence ID" value="XM_064810537.1"/>
</dbReference>
<organism evidence="2 3">
    <name type="scientific">Canariomyces notabilis</name>
    <dbReference type="NCBI Taxonomy" id="2074819"/>
    <lineage>
        <taxon>Eukaryota</taxon>
        <taxon>Fungi</taxon>
        <taxon>Dikarya</taxon>
        <taxon>Ascomycota</taxon>
        <taxon>Pezizomycotina</taxon>
        <taxon>Sordariomycetes</taxon>
        <taxon>Sordariomycetidae</taxon>
        <taxon>Sordariales</taxon>
        <taxon>Chaetomiaceae</taxon>
        <taxon>Canariomyces</taxon>
    </lineage>
</organism>